<feature type="region of interest" description="Disordered" evidence="1">
    <location>
        <begin position="100"/>
        <end position="125"/>
    </location>
</feature>
<feature type="compositionally biased region" description="Pro residues" evidence="1">
    <location>
        <begin position="105"/>
        <end position="115"/>
    </location>
</feature>
<evidence type="ECO:0000256" key="1">
    <source>
        <dbReference type="SAM" id="MobiDB-lite"/>
    </source>
</evidence>
<reference evidence="3" key="2">
    <citation type="submission" date="2020-09" db="EMBL/GenBank/DDBJ databases">
        <authorList>
            <person name="Sun Q."/>
            <person name="Ohkuma M."/>
        </authorList>
    </citation>
    <scope>NUCLEOTIDE SEQUENCE</scope>
    <source>
        <strain evidence="3">JCM 4059</strain>
    </source>
</reference>
<feature type="signal peptide" evidence="2">
    <location>
        <begin position="1"/>
        <end position="19"/>
    </location>
</feature>
<dbReference type="Pfam" id="PF03995">
    <property type="entry name" value="Inhibitor_I36"/>
    <property type="match status" value="1"/>
</dbReference>
<reference evidence="3" key="1">
    <citation type="journal article" date="2014" name="Int. J. Syst. Evol. Microbiol.">
        <title>Complete genome sequence of Corynebacterium casei LMG S-19264T (=DSM 44701T), isolated from a smear-ripened cheese.</title>
        <authorList>
            <consortium name="US DOE Joint Genome Institute (JGI-PGF)"/>
            <person name="Walter F."/>
            <person name="Albersmeier A."/>
            <person name="Kalinowski J."/>
            <person name="Ruckert C."/>
        </authorList>
    </citation>
    <scope>NUCLEOTIDE SEQUENCE</scope>
    <source>
        <strain evidence="3">JCM 4059</strain>
    </source>
</reference>
<dbReference type="EMBL" id="BNBD01000008">
    <property type="protein sequence ID" value="GHF55026.1"/>
    <property type="molecule type" value="Genomic_DNA"/>
</dbReference>
<evidence type="ECO:0000256" key="2">
    <source>
        <dbReference type="SAM" id="SignalP"/>
    </source>
</evidence>
<protein>
    <recommendedName>
        <fullName evidence="5">Secreted protein</fullName>
    </recommendedName>
</protein>
<feature type="chain" id="PRO_5037962167" description="Secreted protein" evidence="2">
    <location>
        <begin position="20"/>
        <end position="125"/>
    </location>
</feature>
<evidence type="ECO:0000313" key="4">
    <source>
        <dbReference type="Proteomes" id="UP000638313"/>
    </source>
</evidence>
<organism evidence="3 4">
    <name type="scientific">Streptomyces mashuensis</name>
    <dbReference type="NCBI Taxonomy" id="33904"/>
    <lineage>
        <taxon>Bacteria</taxon>
        <taxon>Bacillati</taxon>
        <taxon>Actinomycetota</taxon>
        <taxon>Actinomycetes</taxon>
        <taxon>Kitasatosporales</taxon>
        <taxon>Streptomycetaceae</taxon>
        <taxon>Streptomyces</taxon>
    </lineage>
</organism>
<sequence length="125" mass="13290">MSAAAVLFMGAVAALPAQAARAGAVPICPTVVGLCTWPEPNAEGGARMLQRPEPRLVPVVRSAKNQTSRKWCLYPKPSYGGEPFVLHPAFYTPGLGLEARSARPCPDPQPKPRPSPKQVRPAGPR</sequence>
<feature type="compositionally biased region" description="Low complexity" evidence="1">
    <location>
        <begin position="116"/>
        <end position="125"/>
    </location>
</feature>
<gene>
    <name evidence="3" type="ORF">GCM10010218_40480</name>
</gene>
<evidence type="ECO:0000313" key="3">
    <source>
        <dbReference type="EMBL" id="GHF55026.1"/>
    </source>
</evidence>
<accession>A0A919B6A8</accession>
<keyword evidence="2" id="KW-0732">Signal</keyword>
<keyword evidence="4" id="KW-1185">Reference proteome</keyword>
<comment type="caution">
    <text evidence="3">The sequence shown here is derived from an EMBL/GenBank/DDBJ whole genome shotgun (WGS) entry which is preliminary data.</text>
</comment>
<evidence type="ECO:0008006" key="5">
    <source>
        <dbReference type="Google" id="ProtNLM"/>
    </source>
</evidence>
<dbReference type="Proteomes" id="UP000638313">
    <property type="component" value="Unassembled WGS sequence"/>
</dbReference>
<name>A0A919B6A8_9ACTN</name>
<dbReference type="RefSeq" id="WP_190131059.1">
    <property type="nucleotide sequence ID" value="NZ_BNBD01000008.1"/>
</dbReference>
<proteinExistence type="predicted"/>
<dbReference type="AlphaFoldDB" id="A0A919B6A8"/>